<proteinExistence type="predicted"/>
<gene>
    <name evidence="1" type="ORF">KB213_09780</name>
</gene>
<dbReference type="RefSeq" id="WP_211682607.1">
    <property type="nucleotide sequence ID" value="NZ_JAGRQH010000007.1"/>
</dbReference>
<dbReference type="Proteomes" id="UP000677812">
    <property type="component" value="Unassembled WGS sequence"/>
</dbReference>
<accession>A0ABS5E8V8</accession>
<protein>
    <submittedName>
        <fullName evidence="1">Uncharacterized protein</fullName>
    </submittedName>
</protein>
<evidence type="ECO:0000313" key="1">
    <source>
        <dbReference type="EMBL" id="MBR0560338.1"/>
    </source>
</evidence>
<comment type="caution">
    <text evidence="1">The sequence shown here is derived from an EMBL/GenBank/DDBJ whole genome shotgun (WGS) entry which is preliminary data.</text>
</comment>
<sequence>MAGLSQVGQALAYQCAQVTYPQGLHAESVTGRQVIIRRGWLLPNDMFAVQGIRNNVDYLTITMVPRNTQTLPEPLGRPWTVRRRVAATVGVVQMSGGRVQVTFPTGDMPTGVVGLWAEDGRSAASAVMAGDTPGSVAQALASQLSGATVDGAMLSVPECTLLGRVSGYGESVRTVRRQIQRYRVSIWTADASVREVLGDVVDTALADMSWLPLIDGGQGQIRFAGVEDVDTMQNETLFRRDYFYDIQVDAEQVQWSSELIFGGGQFDHGSVEGWGEHVPRFNTAVVEHALQSMKNAEMQQAGKAIYPGLVVDAFGTVSAVSD</sequence>
<dbReference type="EMBL" id="JAGRQH010000007">
    <property type="protein sequence ID" value="MBR0560338.1"/>
    <property type="molecule type" value="Genomic_DNA"/>
</dbReference>
<organism evidence="1 2">
    <name type="scientific">Neokomagataea anthophila</name>
    <dbReference type="NCBI Taxonomy" id="2826925"/>
    <lineage>
        <taxon>Bacteria</taxon>
        <taxon>Pseudomonadati</taxon>
        <taxon>Pseudomonadota</taxon>
        <taxon>Alphaproteobacteria</taxon>
        <taxon>Acetobacterales</taxon>
        <taxon>Acetobacteraceae</taxon>
        <taxon>Neokomagataea</taxon>
    </lineage>
</organism>
<name>A0ABS5E8V8_9PROT</name>
<reference evidence="1 2" key="1">
    <citation type="submission" date="2021-04" db="EMBL/GenBank/DDBJ databases">
        <title>The complete genome sequence of Neokomagataea sp. TBRC 2177.</title>
        <authorList>
            <person name="Charoenyingcharoen P."/>
            <person name="Yukphan P."/>
        </authorList>
    </citation>
    <scope>NUCLEOTIDE SEQUENCE [LARGE SCALE GENOMIC DNA]</scope>
    <source>
        <strain evidence="1 2">TBRC 2177</strain>
    </source>
</reference>
<keyword evidence="2" id="KW-1185">Reference proteome</keyword>
<evidence type="ECO:0000313" key="2">
    <source>
        <dbReference type="Proteomes" id="UP000677812"/>
    </source>
</evidence>